<dbReference type="EMBL" id="VLLL01000006">
    <property type="protein sequence ID" value="TWJ12338.1"/>
    <property type="molecule type" value="Genomic_DNA"/>
</dbReference>
<proteinExistence type="predicted"/>
<comment type="caution">
    <text evidence="5">The sequence shown here is derived from an EMBL/GenBank/DDBJ whole genome shotgun (WGS) entry which is preliminary data.</text>
</comment>
<evidence type="ECO:0000256" key="1">
    <source>
        <dbReference type="ARBA" id="ARBA00004370"/>
    </source>
</evidence>
<dbReference type="AlphaFoldDB" id="A0A562V3A5"/>
<dbReference type="PANTHER" id="PTHR37042:SF4">
    <property type="entry name" value="OUTER MEMBRANE PROTEIN RV1973"/>
    <property type="match status" value="1"/>
</dbReference>
<evidence type="ECO:0000256" key="3">
    <source>
        <dbReference type="SAM" id="MobiDB-lite"/>
    </source>
</evidence>
<feature type="region of interest" description="Disordered" evidence="3">
    <location>
        <begin position="1"/>
        <end position="70"/>
    </location>
</feature>
<name>A0A562V3A5_9ACTN</name>
<dbReference type="GO" id="GO:0016020">
    <property type="term" value="C:membrane"/>
    <property type="evidence" value="ECO:0007669"/>
    <property type="project" value="UniProtKB-SubCell"/>
</dbReference>
<keyword evidence="4" id="KW-1133">Transmembrane helix</keyword>
<feature type="compositionally biased region" description="Basic residues" evidence="3">
    <location>
        <begin position="45"/>
        <end position="57"/>
    </location>
</feature>
<dbReference type="Proteomes" id="UP000321617">
    <property type="component" value="Unassembled WGS sequence"/>
</dbReference>
<gene>
    <name evidence="5" type="ORF">LX16_3094</name>
</gene>
<organism evidence="5 6">
    <name type="scientific">Stackebrandtia albiflava</name>
    <dbReference type="NCBI Taxonomy" id="406432"/>
    <lineage>
        <taxon>Bacteria</taxon>
        <taxon>Bacillati</taxon>
        <taxon>Actinomycetota</taxon>
        <taxon>Actinomycetes</taxon>
        <taxon>Glycomycetales</taxon>
        <taxon>Glycomycetaceae</taxon>
        <taxon>Stackebrandtia</taxon>
    </lineage>
</organism>
<comment type="subcellular location">
    <subcellularLocation>
        <location evidence="1">Membrane</location>
    </subcellularLocation>
</comment>
<evidence type="ECO:0000313" key="6">
    <source>
        <dbReference type="Proteomes" id="UP000321617"/>
    </source>
</evidence>
<feature type="transmembrane region" description="Helical" evidence="4">
    <location>
        <begin position="76"/>
        <end position="97"/>
    </location>
</feature>
<dbReference type="PANTHER" id="PTHR37042">
    <property type="entry name" value="OUTER MEMBRANE PROTEIN RV1973"/>
    <property type="match status" value="1"/>
</dbReference>
<protein>
    <submittedName>
        <fullName evidence="5">Mce-associated membrane protein</fullName>
    </submittedName>
</protein>
<evidence type="ECO:0000313" key="5">
    <source>
        <dbReference type="EMBL" id="TWJ12338.1"/>
    </source>
</evidence>
<accession>A0A562V3A5</accession>
<dbReference type="RefSeq" id="WP_147139377.1">
    <property type="nucleotide sequence ID" value="NZ_BAABIJ010000002.1"/>
</dbReference>
<keyword evidence="6" id="KW-1185">Reference proteome</keyword>
<evidence type="ECO:0000256" key="2">
    <source>
        <dbReference type="ARBA" id="ARBA00023136"/>
    </source>
</evidence>
<reference evidence="5 6" key="1">
    <citation type="journal article" date="2013" name="Stand. Genomic Sci.">
        <title>Genomic Encyclopedia of Type Strains, Phase I: The one thousand microbial genomes (KMG-I) project.</title>
        <authorList>
            <person name="Kyrpides N.C."/>
            <person name="Woyke T."/>
            <person name="Eisen J.A."/>
            <person name="Garrity G."/>
            <person name="Lilburn T.G."/>
            <person name="Beck B.J."/>
            <person name="Whitman W.B."/>
            <person name="Hugenholtz P."/>
            <person name="Klenk H.P."/>
        </authorList>
    </citation>
    <scope>NUCLEOTIDE SEQUENCE [LARGE SCALE GENOMIC DNA]</scope>
    <source>
        <strain evidence="5 6">DSM 45044</strain>
    </source>
</reference>
<evidence type="ECO:0000256" key="4">
    <source>
        <dbReference type="SAM" id="Phobius"/>
    </source>
</evidence>
<keyword evidence="4" id="KW-0812">Transmembrane</keyword>
<dbReference type="OrthoDB" id="3828258at2"/>
<keyword evidence="2 4" id="KW-0472">Membrane</keyword>
<sequence length="237" mass="25478">MAGHVPRRLRNRGNRTSAAGKPASRPSPRPATTAKIPRQRDGRHDRKPRPTASRRRPSPVPTGGADRGRGGLRQTAFGLAAATGFACLLAVITYLGAAFTDRGDETADAVRAAKTAAVALFSYDYRDFDASIANASAHATGEFAEDYRVTTEDLRATVETEQAKVVARVVDIGLLNESVTFTDSEGTEYADAVEVLVFMDHVVTNTGIEGSKVDQTRVVLTMVFVDDAWRVVNAKSL</sequence>
<feature type="compositionally biased region" description="Basic residues" evidence="3">
    <location>
        <begin position="1"/>
        <end position="13"/>
    </location>
</feature>